<dbReference type="EMBL" id="WNKU01000005">
    <property type="protein sequence ID" value="MTV48616.1"/>
    <property type="molecule type" value="Genomic_DNA"/>
</dbReference>
<sequence length="446" mass="49252">MYPLTKGSVVVRSVCSASTPNLLVFLNVEIQKLWREHKTLRKIKTTVSLLVILASLAGCTPYNLATRQEIQAVSRAGGNETDASKVEKGLTKEPVRTVEILLAATGDVLIHDSMILAGQEDRGYSYKHFFTQVKPYIEKADIAIADFEGTMAGPDNGFSGYPLFNCPAEMAQALADTGFDLVTIAGNHILDKGTDGLIRTVSNIEQAGMTPVGAYRNAEERKKVTIKEIKGVKIAYLAYTYGTNGIPVPKDKPYLVNLLDETAMVKDVTEAKALGADFVIASLHMGEEYQRQPDDGQKRWVQKAFAAGVDVVLASHPHVLQPFEKHVVNGKERFVIYSLGNFISAQKGRYRDAGVIVYVPLKKQVEGGNSRSEIGDVRYVPLWTDRYSRRGRQDYRVLPIGDVLNKGREKEDPLLTADDIFKLQEAWSDTTSHLGQGYVTSIDELP</sequence>
<dbReference type="SMART" id="SM00854">
    <property type="entry name" value="PGA_cap"/>
    <property type="match status" value="1"/>
</dbReference>
<dbReference type="SUPFAM" id="SSF56300">
    <property type="entry name" value="Metallo-dependent phosphatases"/>
    <property type="match status" value="1"/>
</dbReference>
<comment type="similarity">
    <text evidence="1">Belongs to the CapA family.</text>
</comment>
<protein>
    <submittedName>
        <fullName evidence="3">CapA family protein</fullName>
    </submittedName>
</protein>
<dbReference type="PANTHER" id="PTHR33393:SF12">
    <property type="entry name" value="CAPSULE BIOSYNTHESIS PROTEIN CAPA"/>
    <property type="match status" value="1"/>
</dbReference>
<evidence type="ECO:0000256" key="1">
    <source>
        <dbReference type="ARBA" id="ARBA00005662"/>
    </source>
</evidence>
<dbReference type="InterPro" id="IPR019079">
    <property type="entry name" value="Capsule_synth_CapA"/>
</dbReference>
<dbReference type="Pfam" id="PF09587">
    <property type="entry name" value="PGA_cap"/>
    <property type="match status" value="1"/>
</dbReference>
<dbReference type="Proteomes" id="UP000430670">
    <property type="component" value="Unassembled WGS sequence"/>
</dbReference>
<organism evidence="3 4">
    <name type="scientific">Heliobacterium mobile</name>
    <name type="common">Heliobacillus mobilis</name>
    <dbReference type="NCBI Taxonomy" id="28064"/>
    <lineage>
        <taxon>Bacteria</taxon>
        <taxon>Bacillati</taxon>
        <taxon>Bacillota</taxon>
        <taxon>Clostridia</taxon>
        <taxon>Eubacteriales</taxon>
        <taxon>Heliobacteriaceae</taxon>
        <taxon>Heliobacterium</taxon>
    </lineage>
</organism>
<evidence type="ECO:0000313" key="3">
    <source>
        <dbReference type="EMBL" id="MTV48616.1"/>
    </source>
</evidence>
<dbReference type="Gene3D" id="3.60.21.10">
    <property type="match status" value="1"/>
</dbReference>
<dbReference type="InterPro" id="IPR052169">
    <property type="entry name" value="CW_Biosynth-Accessory"/>
</dbReference>
<dbReference type="CDD" id="cd07381">
    <property type="entry name" value="MPP_CapA"/>
    <property type="match status" value="1"/>
</dbReference>
<name>A0A6I3SII7_HELMO</name>
<evidence type="ECO:0000259" key="2">
    <source>
        <dbReference type="SMART" id="SM00854"/>
    </source>
</evidence>
<keyword evidence="4" id="KW-1185">Reference proteome</keyword>
<proteinExistence type="inferred from homology"/>
<gene>
    <name evidence="3" type="ORF">GJ688_06435</name>
</gene>
<feature type="domain" description="Capsule synthesis protein CapA" evidence="2">
    <location>
        <begin position="101"/>
        <end position="346"/>
    </location>
</feature>
<accession>A0A6I3SII7</accession>
<dbReference type="OrthoDB" id="9810906at2"/>
<reference evidence="3 4" key="1">
    <citation type="submission" date="2019-11" db="EMBL/GenBank/DDBJ databases">
        <title>Whole-genome sequence of a the green, strictly anaerobic photosynthetic bacterium Heliobacillus mobilis DSM 6151.</title>
        <authorList>
            <person name="Kyndt J.A."/>
            <person name="Meyer T.E."/>
        </authorList>
    </citation>
    <scope>NUCLEOTIDE SEQUENCE [LARGE SCALE GENOMIC DNA]</scope>
    <source>
        <strain evidence="3 4">DSM 6151</strain>
    </source>
</reference>
<dbReference type="AlphaFoldDB" id="A0A6I3SII7"/>
<dbReference type="InterPro" id="IPR029052">
    <property type="entry name" value="Metallo-depent_PP-like"/>
</dbReference>
<comment type="caution">
    <text evidence="3">The sequence shown here is derived from an EMBL/GenBank/DDBJ whole genome shotgun (WGS) entry which is preliminary data.</text>
</comment>
<evidence type="ECO:0000313" key="4">
    <source>
        <dbReference type="Proteomes" id="UP000430670"/>
    </source>
</evidence>
<dbReference type="PANTHER" id="PTHR33393">
    <property type="entry name" value="POLYGLUTAMINE SYNTHESIS ACCESSORY PROTEIN RV0574C-RELATED"/>
    <property type="match status" value="1"/>
</dbReference>